<keyword evidence="2" id="KW-1185">Reference proteome</keyword>
<dbReference type="EMBL" id="JAYMYQ010000007">
    <property type="protein sequence ID" value="KAK7321423.1"/>
    <property type="molecule type" value="Genomic_DNA"/>
</dbReference>
<dbReference type="AlphaFoldDB" id="A0AAN9Q820"/>
<reference evidence="1 2" key="1">
    <citation type="submission" date="2024-01" db="EMBL/GenBank/DDBJ databases">
        <title>The genomes of 5 underutilized Papilionoideae crops provide insights into root nodulation and disease resistanc.</title>
        <authorList>
            <person name="Jiang F."/>
        </authorList>
    </citation>
    <scope>NUCLEOTIDE SEQUENCE [LARGE SCALE GENOMIC DNA]</scope>
    <source>
        <strain evidence="1">LVBAO_FW01</strain>
        <tissue evidence="1">Leaves</tissue>
    </source>
</reference>
<evidence type="ECO:0000313" key="2">
    <source>
        <dbReference type="Proteomes" id="UP001367508"/>
    </source>
</evidence>
<proteinExistence type="predicted"/>
<evidence type="ECO:0000313" key="1">
    <source>
        <dbReference type="EMBL" id="KAK7321423.1"/>
    </source>
</evidence>
<protein>
    <submittedName>
        <fullName evidence="1">Uncharacterized protein</fullName>
    </submittedName>
</protein>
<comment type="caution">
    <text evidence="1">The sequence shown here is derived from an EMBL/GenBank/DDBJ whole genome shotgun (WGS) entry which is preliminary data.</text>
</comment>
<organism evidence="1 2">
    <name type="scientific">Canavalia gladiata</name>
    <name type="common">Sword bean</name>
    <name type="synonym">Dolichos gladiatus</name>
    <dbReference type="NCBI Taxonomy" id="3824"/>
    <lineage>
        <taxon>Eukaryota</taxon>
        <taxon>Viridiplantae</taxon>
        <taxon>Streptophyta</taxon>
        <taxon>Embryophyta</taxon>
        <taxon>Tracheophyta</taxon>
        <taxon>Spermatophyta</taxon>
        <taxon>Magnoliopsida</taxon>
        <taxon>eudicotyledons</taxon>
        <taxon>Gunneridae</taxon>
        <taxon>Pentapetalae</taxon>
        <taxon>rosids</taxon>
        <taxon>fabids</taxon>
        <taxon>Fabales</taxon>
        <taxon>Fabaceae</taxon>
        <taxon>Papilionoideae</taxon>
        <taxon>50 kb inversion clade</taxon>
        <taxon>NPAAA clade</taxon>
        <taxon>indigoferoid/millettioid clade</taxon>
        <taxon>Phaseoleae</taxon>
        <taxon>Canavalia</taxon>
    </lineage>
</organism>
<name>A0AAN9Q820_CANGL</name>
<sequence>MLSSECTETSHSLDAVTNNWRNTSEERVAGVSKGWFIFFVFSETSGRLDGVPRERLQFMEIMRDAIPPRIIGKRSTMSCQLVAR</sequence>
<accession>A0AAN9Q820</accession>
<gene>
    <name evidence="1" type="ORF">VNO77_32064</name>
</gene>
<dbReference type="Proteomes" id="UP001367508">
    <property type="component" value="Unassembled WGS sequence"/>
</dbReference>